<dbReference type="EMBL" id="LCPZ01000015">
    <property type="protein sequence ID" value="KKW08187.1"/>
    <property type="molecule type" value="Genomic_DNA"/>
</dbReference>
<reference evidence="1 2" key="1">
    <citation type="journal article" date="2015" name="Nature">
        <title>rRNA introns, odd ribosomes, and small enigmatic genomes across a large radiation of phyla.</title>
        <authorList>
            <person name="Brown C.T."/>
            <person name="Hug L.A."/>
            <person name="Thomas B.C."/>
            <person name="Sharon I."/>
            <person name="Castelle C.J."/>
            <person name="Singh A."/>
            <person name="Wilkins M.J."/>
            <person name="Williams K.H."/>
            <person name="Banfield J.F."/>
        </authorList>
    </citation>
    <scope>NUCLEOTIDE SEQUENCE [LARGE SCALE GENOMIC DNA]</scope>
</reference>
<accession>A0A0G1XZX1</accession>
<evidence type="ECO:0000313" key="1">
    <source>
        <dbReference type="EMBL" id="KKW08187.1"/>
    </source>
</evidence>
<evidence type="ECO:0000313" key="2">
    <source>
        <dbReference type="Proteomes" id="UP000033965"/>
    </source>
</evidence>
<dbReference type="Proteomes" id="UP000033965">
    <property type="component" value="Unassembled WGS sequence"/>
</dbReference>
<organism evidence="1 2">
    <name type="scientific">Candidatus Kaiserbacteria bacterium GW2011_GWA2_49_19</name>
    <dbReference type="NCBI Taxonomy" id="1618669"/>
    <lineage>
        <taxon>Bacteria</taxon>
        <taxon>Candidatus Kaiseribacteriota</taxon>
    </lineage>
</organism>
<name>A0A0G1XZX1_9BACT</name>
<protein>
    <submittedName>
        <fullName evidence="1">Uncharacterized protein</fullName>
    </submittedName>
</protein>
<dbReference type="AlphaFoldDB" id="A0A0G1XZX1"/>
<proteinExistence type="predicted"/>
<sequence length="57" mass="6711">MKDSEQSTSIKLISLNVENSYHLDHALPFLRRELPGVATIQELNEKDIPLRRMRFQM</sequence>
<gene>
    <name evidence="1" type="ORF">UY44_C0015G0003</name>
</gene>
<comment type="caution">
    <text evidence="1">The sequence shown here is derived from an EMBL/GenBank/DDBJ whole genome shotgun (WGS) entry which is preliminary data.</text>
</comment>